<reference evidence="2 3" key="1">
    <citation type="journal article" date="2013" name="PLoS Genet.">
        <title>Genomic mechanisms accounting for the adaptation to parasitism in nematode-trapping fungi.</title>
        <authorList>
            <person name="Meerupati T."/>
            <person name="Andersson K.M."/>
            <person name="Friman E."/>
            <person name="Kumar D."/>
            <person name="Tunlid A."/>
            <person name="Ahren D."/>
        </authorList>
    </citation>
    <scope>NUCLEOTIDE SEQUENCE [LARGE SCALE GENOMIC DNA]</scope>
    <source>
        <strain evidence="2 3">CBS 200.50</strain>
    </source>
</reference>
<organism evidence="2 3">
    <name type="scientific">Dactylellina haptotyla (strain CBS 200.50)</name>
    <name type="common">Nematode-trapping fungus</name>
    <name type="synonym">Monacrosporium haptotylum</name>
    <dbReference type="NCBI Taxonomy" id="1284197"/>
    <lineage>
        <taxon>Eukaryota</taxon>
        <taxon>Fungi</taxon>
        <taxon>Dikarya</taxon>
        <taxon>Ascomycota</taxon>
        <taxon>Pezizomycotina</taxon>
        <taxon>Orbiliomycetes</taxon>
        <taxon>Orbiliales</taxon>
        <taxon>Orbiliaceae</taxon>
        <taxon>Dactylellina</taxon>
    </lineage>
</organism>
<dbReference type="HOGENOM" id="CLU_3068619_0_0_1"/>
<evidence type="ECO:0000313" key="2">
    <source>
        <dbReference type="EMBL" id="EPS35456.1"/>
    </source>
</evidence>
<proteinExistence type="predicted"/>
<reference evidence="3" key="2">
    <citation type="submission" date="2013-04" db="EMBL/GenBank/DDBJ databases">
        <title>Genomic mechanisms accounting for the adaptation to parasitism in nematode-trapping fungi.</title>
        <authorList>
            <person name="Ahren D.G."/>
        </authorList>
    </citation>
    <scope>NUCLEOTIDE SEQUENCE [LARGE SCALE GENOMIC DNA]</scope>
    <source>
        <strain evidence="3">CBS 200.50</strain>
    </source>
</reference>
<dbReference type="Proteomes" id="UP000015100">
    <property type="component" value="Unassembled WGS sequence"/>
</dbReference>
<protein>
    <submittedName>
        <fullName evidence="2">Uncharacterized protein</fullName>
    </submittedName>
</protein>
<gene>
    <name evidence="2" type="ORF">H072_11144</name>
</gene>
<dbReference type="AlphaFoldDB" id="S8A2S4"/>
<dbReference type="EMBL" id="AQGS01001130">
    <property type="protein sequence ID" value="EPS35456.1"/>
    <property type="molecule type" value="Genomic_DNA"/>
</dbReference>
<evidence type="ECO:0000313" key="3">
    <source>
        <dbReference type="Proteomes" id="UP000015100"/>
    </source>
</evidence>
<feature type="region of interest" description="Disordered" evidence="1">
    <location>
        <begin position="1"/>
        <end position="20"/>
    </location>
</feature>
<accession>S8A2S4</accession>
<name>S8A2S4_DACHA</name>
<comment type="caution">
    <text evidence="2">The sequence shown here is derived from an EMBL/GenBank/DDBJ whole genome shotgun (WGS) entry which is preliminary data.</text>
</comment>
<keyword evidence="3" id="KW-1185">Reference proteome</keyword>
<evidence type="ECO:0000256" key="1">
    <source>
        <dbReference type="SAM" id="MobiDB-lite"/>
    </source>
</evidence>
<sequence>MKDNQIQEQTSPNNAGVDTSVDSNALQCKYCKGTTWTSAGYCRGCGRPASHSG</sequence>